<dbReference type="Proteomes" id="UP000312512">
    <property type="component" value="Unassembled WGS sequence"/>
</dbReference>
<dbReference type="RefSeq" id="WP_139631629.1">
    <property type="nucleotide sequence ID" value="NZ_CP045572.1"/>
</dbReference>
<sequence length="151" mass="16200">MSVTAARMRDLVSRAEALTAEVREVCGGAPSGSAEHEHIRAARHAADWLARGVEDLERAAAELERLEALRDQVCGIGWGVCPEHGNTLRSSAGVATCRVCERSWSYDRLGQPCRERVAWKVVDPGGTETRMCGGHVLGARAAMAGASFTQL</sequence>
<accession>A0A5P9YPE7</accession>
<reference evidence="1 2" key="1">
    <citation type="submission" date="2019-10" db="EMBL/GenBank/DDBJ databases">
        <title>Nonomuraea sp. nov., isolated from Phyllanthus amarus.</title>
        <authorList>
            <person name="Klykleung N."/>
            <person name="Tanasupawat S."/>
        </authorList>
    </citation>
    <scope>NUCLEOTIDE SEQUENCE [LARGE SCALE GENOMIC DNA]</scope>
    <source>
        <strain evidence="1 2">PA1-10</strain>
    </source>
</reference>
<dbReference type="AlphaFoldDB" id="A0A5C4WJJ5"/>
<organism evidence="1 2">
    <name type="scientific">Nonomuraea phyllanthi</name>
    <dbReference type="NCBI Taxonomy" id="2219224"/>
    <lineage>
        <taxon>Bacteria</taxon>
        <taxon>Bacillati</taxon>
        <taxon>Actinomycetota</taxon>
        <taxon>Actinomycetes</taxon>
        <taxon>Streptosporangiales</taxon>
        <taxon>Streptosporangiaceae</taxon>
        <taxon>Nonomuraea</taxon>
    </lineage>
</organism>
<dbReference type="EMBL" id="VDLX02000006">
    <property type="protein sequence ID" value="KAB8194023.1"/>
    <property type="molecule type" value="Genomic_DNA"/>
</dbReference>
<proteinExistence type="predicted"/>
<evidence type="ECO:0000313" key="2">
    <source>
        <dbReference type="Proteomes" id="UP000312512"/>
    </source>
</evidence>
<evidence type="ECO:0000313" key="1">
    <source>
        <dbReference type="EMBL" id="KAB8194023.1"/>
    </source>
</evidence>
<dbReference type="OrthoDB" id="4551289at2"/>
<name>A0A5C4WJJ5_9ACTN</name>
<comment type="caution">
    <text evidence="1">The sequence shown here is derived from an EMBL/GenBank/DDBJ whole genome shotgun (WGS) entry which is preliminary data.</text>
</comment>
<keyword evidence="2" id="KW-1185">Reference proteome</keyword>
<protein>
    <submittedName>
        <fullName evidence="1">Uncharacterized protein</fullName>
    </submittedName>
</protein>
<gene>
    <name evidence="1" type="ORF">FH608_017675</name>
</gene>
<accession>A0A5C4WJJ5</accession>